<accession>A0A5C9QJB3</accession>
<evidence type="ECO:0000313" key="1">
    <source>
        <dbReference type="EMBL" id="TXY91971.1"/>
    </source>
</evidence>
<comment type="caution">
    <text evidence="1">The sequence shown here is derived from an EMBL/GenBank/DDBJ whole genome shotgun (WGS) entry which is preliminary data.</text>
</comment>
<name>A0A5C9QJB3_VIBCL</name>
<reference evidence="1 2" key="1">
    <citation type="submission" date="2019-06" db="EMBL/GenBank/DDBJ databases">
        <title>Vibrio cholerae phylogeny based on whole-genome sequencing reveals genetic diversity and population strucutre.</title>
        <authorList>
            <person name="Zhiqiu Y."/>
            <person name="Bin L."/>
            <person name="Lingyan J."/>
        </authorList>
    </citation>
    <scope>NUCLEOTIDE SEQUENCE [LARGE SCALE GENOMIC DNA]</scope>
    <source>
        <strain evidence="1 2">N2768</strain>
    </source>
</reference>
<dbReference type="AlphaFoldDB" id="A0A5C9QJB3"/>
<gene>
    <name evidence="1" type="ORF">FXE67_08220</name>
</gene>
<protein>
    <submittedName>
        <fullName evidence="1">PEGA domain-containing protein</fullName>
    </submittedName>
</protein>
<dbReference type="Pfam" id="PF08308">
    <property type="entry name" value="PEGA"/>
    <property type="match status" value="1"/>
</dbReference>
<dbReference type="EMBL" id="VSGZ01000035">
    <property type="protein sequence ID" value="TXY91971.1"/>
    <property type="molecule type" value="Genomic_DNA"/>
</dbReference>
<dbReference type="InterPro" id="IPR013229">
    <property type="entry name" value="PEGA"/>
</dbReference>
<evidence type="ECO:0000313" key="2">
    <source>
        <dbReference type="Proteomes" id="UP000323583"/>
    </source>
</evidence>
<proteinExistence type="predicted"/>
<organism evidence="1 2">
    <name type="scientific">Vibrio cholerae</name>
    <dbReference type="NCBI Taxonomy" id="666"/>
    <lineage>
        <taxon>Bacteria</taxon>
        <taxon>Pseudomonadati</taxon>
        <taxon>Pseudomonadota</taxon>
        <taxon>Gammaproteobacteria</taxon>
        <taxon>Vibrionales</taxon>
        <taxon>Vibrionaceae</taxon>
        <taxon>Vibrio</taxon>
    </lineage>
</organism>
<dbReference type="Proteomes" id="UP000323583">
    <property type="component" value="Unassembled WGS sequence"/>
</dbReference>
<sequence length="381" mass="43384">MWLNVNVLQGPMIRRRIPALLLALSPIWVSASIHAEEVTQIDPVVAIDEKLSNKQNEVNAILTDYEVESSKLQQLESEGLRLKREGEELTVKLNRAKSELDKQYTRLLEDPNTDLVSFQKRYQETWGALKENQSHKLDNQQAVSEIEMRLSQIKQRQARLNTELSNLEEAKIAARVKRLTAELRESDVLETSFKTTCSTNMTLGECANQGQYLTKQKAVKEFRDKLVNDLTEAAIAKQNIKDVEFNIHVQNSQMIRSGFEGNSEYFTQMQTELQAKPEATAACKLLNVEARYCLRGEPERSVTNTKKQDKEWANVTVRSDQYNDSVTINGVNYGSTPIQLVLPVGNHKVTVSKEGYETYNNVITINGNDTLWVKLRPHKDS</sequence>